<sequence>MSQPCVPASEGGLCNLSVVLATSLLFCKSSFESLLSGVNRANAETHLVEFVDFQ</sequence>
<protein>
    <submittedName>
        <fullName evidence="1">Uncharacterized protein</fullName>
    </submittedName>
</protein>
<gene>
    <name evidence="1" type="ORF">BKA67DRAFT_569302</name>
</gene>
<keyword evidence="2" id="KW-1185">Reference proteome</keyword>
<dbReference type="AlphaFoldDB" id="A0A9P8UJP6"/>
<reference evidence="1" key="1">
    <citation type="journal article" date="2021" name="Nat. Commun.">
        <title>Genetic determinants of endophytism in the Arabidopsis root mycobiome.</title>
        <authorList>
            <person name="Mesny F."/>
            <person name="Miyauchi S."/>
            <person name="Thiergart T."/>
            <person name="Pickel B."/>
            <person name="Atanasova L."/>
            <person name="Karlsson M."/>
            <person name="Huettel B."/>
            <person name="Barry K.W."/>
            <person name="Haridas S."/>
            <person name="Chen C."/>
            <person name="Bauer D."/>
            <person name="Andreopoulos W."/>
            <person name="Pangilinan J."/>
            <person name="LaButti K."/>
            <person name="Riley R."/>
            <person name="Lipzen A."/>
            <person name="Clum A."/>
            <person name="Drula E."/>
            <person name="Henrissat B."/>
            <person name="Kohler A."/>
            <person name="Grigoriev I.V."/>
            <person name="Martin F.M."/>
            <person name="Hacquard S."/>
        </authorList>
    </citation>
    <scope>NUCLEOTIDE SEQUENCE</scope>
    <source>
        <strain evidence="1">MPI-SDFR-AT-0073</strain>
    </source>
</reference>
<dbReference type="EMBL" id="JAGPXC010000005">
    <property type="protein sequence ID" value="KAH6653377.1"/>
    <property type="molecule type" value="Genomic_DNA"/>
</dbReference>
<organism evidence="1 2">
    <name type="scientific">Truncatella angustata</name>
    <dbReference type="NCBI Taxonomy" id="152316"/>
    <lineage>
        <taxon>Eukaryota</taxon>
        <taxon>Fungi</taxon>
        <taxon>Dikarya</taxon>
        <taxon>Ascomycota</taxon>
        <taxon>Pezizomycotina</taxon>
        <taxon>Sordariomycetes</taxon>
        <taxon>Xylariomycetidae</taxon>
        <taxon>Amphisphaeriales</taxon>
        <taxon>Sporocadaceae</taxon>
        <taxon>Truncatella</taxon>
    </lineage>
</organism>
<evidence type="ECO:0000313" key="2">
    <source>
        <dbReference type="Proteomes" id="UP000758603"/>
    </source>
</evidence>
<proteinExistence type="predicted"/>
<name>A0A9P8UJP6_9PEZI</name>
<dbReference type="RefSeq" id="XP_045957654.1">
    <property type="nucleotide sequence ID" value="XM_046103108.1"/>
</dbReference>
<accession>A0A9P8UJP6</accession>
<dbReference type="Proteomes" id="UP000758603">
    <property type="component" value="Unassembled WGS sequence"/>
</dbReference>
<comment type="caution">
    <text evidence="1">The sequence shown here is derived from an EMBL/GenBank/DDBJ whole genome shotgun (WGS) entry which is preliminary data.</text>
</comment>
<dbReference type="GeneID" id="70132000"/>
<evidence type="ECO:0000313" key="1">
    <source>
        <dbReference type="EMBL" id="KAH6653377.1"/>
    </source>
</evidence>